<evidence type="ECO:0000313" key="2">
    <source>
        <dbReference type="Proteomes" id="UP000186019"/>
    </source>
</evidence>
<dbReference type="RefSeq" id="WP_076531736.1">
    <property type="nucleotide sequence ID" value="NZ_FOAC01000001.1"/>
</dbReference>
<dbReference type="STRING" id="573024.SAMN05216208_0994"/>
<dbReference type="OrthoDB" id="271711at2"/>
<dbReference type="Pfam" id="PF24389">
    <property type="entry name" value="ORC-CDC6-like"/>
    <property type="match status" value="1"/>
</dbReference>
<accession>A0A1N7FKZ1</accession>
<dbReference type="InterPro" id="IPR056955">
    <property type="entry name" value="ORC-CDC6-like"/>
</dbReference>
<name>A0A1N7FKZ1_9RHOB</name>
<gene>
    <name evidence="1" type="ORF">SAMN05421666_1142</name>
</gene>
<reference evidence="1 2" key="1">
    <citation type="submission" date="2017-01" db="EMBL/GenBank/DDBJ databases">
        <authorList>
            <person name="Mah S.A."/>
            <person name="Swanson W.J."/>
            <person name="Moy G.W."/>
            <person name="Vacquier V.D."/>
        </authorList>
    </citation>
    <scope>NUCLEOTIDE SEQUENCE [LARGE SCALE GENOMIC DNA]</scope>
    <source>
        <strain evidence="1 2">DSM 29590</strain>
    </source>
</reference>
<organism evidence="1 2">
    <name type="scientific">Roseovarius nanhaiticus</name>
    <dbReference type="NCBI Taxonomy" id="573024"/>
    <lineage>
        <taxon>Bacteria</taxon>
        <taxon>Pseudomonadati</taxon>
        <taxon>Pseudomonadota</taxon>
        <taxon>Alphaproteobacteria</taxon>
        <taxon>Rhodobacterales</taxon>
        <taxon>Roseobacteraceae</taxon>
        <taxon>Roseovarius</taxon>
    </lineage>
</organism>
<dbReference type="SUPFAM" id="SSF52540">
    <property type="entry name" value="P-loop containing nucleoside triphosphate hydrolases"/>
    <property type="match status" value="1"/>
</dbReference>
<dbReference type="EMBL" id="FTNV01000001">
    <property type="protein sequence ID" value="SIS01042.1"/>
    <property type="molecule type" value="Genomic_DNA"/>
</dbReference>
<keyword evidence="2" id="KW-1185">Reference proteome</keyword>
<dbReference type="InterPro" id="IPR027417">
    <property type="entry name" value="P-loop_NTPase"/>
</dbReference>
<proteinExistence type="predicted"/>
<protein>
    <submittedName>
        <fullName evidence="1">Uncharacterized protein</fullName>
    </submittedName>
</protein>
<dbReference type="AlphaFoldDB" id="A0A1N7FKZ1"/>
<dbReference type="Proteomes" id="UP000186019">
    <property type="component" value="Unassembled WGS sequence"/>
</dbReference>
<sequence length="662" mass="75205">MKANPFFELYVGDRISSSEFVTIFSPLLVPHTEPLFLPGNIVVTGIQGCGKSMLLKLLKPQTRIEYEKAREPFPVPSTLRKFVCGSVNLAHSSVIDFGYRDSIDEDVQKTEIMFADFLNYLVCDSLLEALSIYGNASQDIRDEVGLRFSLEQMNALAREVSNLEVWEGWVGECNSISELRARLQRRTKLYRRYVHGKDSELSPDVFDTATPVGAPQAAIAELLHTSGAIDSDTHVFVDIDQYEELGNISSRDTPGQSVDYRSVINKALASRNPEISYRIGTRGYSWRSHGRIHGTNGNLEFMRDYKYIELDQILKKDESDSARADNVFDSFARDVFERRLRYAQFAVSPDEGGDLLERVYGTHLTPQKKINLMSLRDPEKYIVVDQAWSESTKVALKSLAKRDLFSAKLGEFYTRQKGDRESLEVKDDQLPWMRNSNRWWRKERSNVLSIILASQSRQKSIWGGADEVLELSGGSILVFLGLNQFIWSTWLQKSGTEHSRTAIPEISVTVQSTAIMRTSHAWFDMIYQQSGRSAERARFVKQAATDLRQKLLKDDKLSYPGANGFSLTIEDLDNFPSIRGFLEQLADYGNMLMLDHTTKNVGGGQRKKFYFHPILCPSLGLPYVRTKEPHYSKVKEVADWIQKSGFEVSLAHDGGPQQEELF</sequence>
<evidence type="ECO:0000313" key="1">
    <source>
        <dbReference type="EMBL" id="SIS01042.1"/>
    </source>
</evidence>